<organism evidence="1 3">
    <name type="scientific">Marivita cryptomonadis</name>
    <dbReference type="NCBI Taxonomy" id="505252"/>
    <lineage>
        <taxon>Bacteria</taxon>
        <taxon>Pseudomonadati</taxon>
        <taxon>Pseudomonadota</taxon>
        <taxon>Alphaproteobacteria</taxon>
        <taxon>Rhodobacterales</taxon>
        <taxon>Roseobacteraceae</taxon>
        <taxon>Marivita</taxon>
    </lineage>
</organism>
<gene>
    <name evidence="1" type="ORF">JQX41_15055</name>
    <name evidence="2" type="ORF">JQX48_15065</name>
</gene>
<dbReference type="AlphaFoldDB" id="A0A9Q2P5J8"/>
<keyword evidence="4" id="KW-1185">Reference proteome</keyword>
<reference evidence="1 4" key="1">
    <citation type="submission" date="2021-01" db="EMBL/GenBank/DDBJ databases">
        <title>Diatom-associated Roseobacters Show Island Model of Population Structure.</title>
        <authorList>
            <person name="Qu L."/>
            <person name="Feng X."/>
            <person name="Chen Y."/>
            <person name="Li L."/>
            <person name="Wang X."/>
            <person name="Hu Z."/>
            <person name="Wang H."/>
            <person name="Luo H."/>
        </authorList>
    </citation>
    <scope>NUCLEOTIDE SEQUENCE</scope>
    <source>
        <strain evidence="2 4">CC28-63</strain>
        <strain evidence="1">CC28-69</strain>
    </source>
</reference>
<sequence>MTTKMTAAEFNDMKKPAANKFGARRTRVDGELFDSASEAKRWGELRYLEMEGSIRDLRRQVDFPLKGPSGPLLTDKGREIVYRADFVYCDTKTGDCVIEDRKGHPTPEYKLKKAIMAAMGLKIIETRS</sequence>
<evidence type="ECO:0000313" key="1">
    <source>
        <dbReference type="EMBL" id="MBM2413633.1"/>
    </source>
</evidence>
<dbReference type="RefSeq" id="WP_203276024.1">
    <property type="nucleotide sequence ID" value="NZ_JAFBWU010000010.1"/>
</dbReference>
<evidence type="ECO:0000313" key="4">
    <source>
        <dbReference type="Proteomes" id="UP000809440"/>
    </source>
</evidence>
<dbReference type="Proteomes" id="UP000755667">
    <property type="component" value="Unassembled WGS sequence"/>
</dbReference>
<protein>
    <submittedName>
        <fullName evidence="1">DUF1064 domain-containing protein</fullName>
    </submittedName>
</protein>
<comment type="caution">
    <text evidence="1">The sequence shown here is derived from an EMBL/GenBank/DDBJ whole genome shotgun (WGS) entry which is preliminary data.</text>
</comment>
<accession>A0A9Q2P5J8</accession>
<evidence type="ECO:0000313" key="3">
    <source>
        <dbReference type="Proteomes" id="UP000755667"/>
    </source>
</evidence>
<dbReference type="EMBL" id="JAFBXE010000010">
    <property type="protein sequence ID" value="MBM2413633.1"/>
    <property type="molecule type" value="Genomic_DNA"/>
</dbReference>
<dbReference type="InterPro" id="IPR009414">
    <property type="entry name" value="DUF1064"/>
</dbReference>
<dbReference type="Pfam" id="PF06356">
    <property type="entry name" value="DUF1064"/>
    <property type="match status" value="1"/>
</dbReference>
<name>A0A9Q2P5J8_9RHOB</name>
<evidence type="ECO:0000313" key="2">
    <source>
        <dbReference type="EMBL" id="MBM2418302.1"/>
    </source>
</evidence>
<proteinExistence type="predicted"/>
<dbReference type="Proteomes" id="UP000809440">
    <property type="component" value="Unassembled WGS sequence"/>
</dbReference>
<dbReference type="EMBL" id="JAFBXF010000010">
    <property type="protein sequence ID" value="MBM2418302.1"/>
    <property type="molecule type" value="Genomic_DNA"/>
</dbReference>